<dbReference type="PaxDb" id="67767-A0A0J7JU14"/>
<comment type="similarity">
    <text evidence="1">Belongs to the peroxin-16 family.</text>
</comment>
<dbReference type="GO" id="GO:0005778">
    <property type="term" value="C:peroxisomal membrane"/>
    <property type="evidence" value="ECO:0007669"/>
    <property type="project" value="UniProtKB-SubCell"/>
</dbReference>
<evidence type="ECO:0000313" key="2">
    <source>
        <dbReference type="EMBL" id="KMQ81371.1"/>
    </source>
</evidence>
<dbReference type="GO" id="GO:0007031">
    <property type="term" value="P:peroxisome organization"/>
    <property type="evidence" value="ECO:0007669"/>
    <property type="project" value="UniProtKB-KW"/>
</dbReference>
<reference evidence="2 3" key="1">
    <citation type="submission" date="2015-04" db="EMBL/GenBank/DDBJ databases">
        <title>Lasius niger genome sequencing.</title>
        <authorList>
            <person name="Konorov E.A."/>
            <person name="Nikitin M.A."/>
            <person name="Kirill M.V."/>
            <person name="Chang P."/>
        </authorList>
    </citation>
    <scope>NUCLEOTIDE SEQUENCE [LARGE SCALE GENOMIC DNA]</scope>
    <source>
        <tissue evidence="2">Whole</tissue>
    </source>
</reference>
<evidence type="ECO:0000313" key="3">
    <source>
        <dbReference type="Proteomes" id="UP000036403"/>
    </source>
</evidence>
<dbReference type="STRING" id="67767.A0A0J7JU14"/>
<evidence type="ECO:0000256" key="1">
    <source>
        <dbReference type="RuleBase" id="RU365003"/>
    </source>
</evidence>
<proteinExistence type="inferred from homology"/>
<keyword evidence="3" id="KW-1185">Reference proteome</keyword>
<feature type="non-terminal residue" evidence="2">
    <location>
        <position position="1"/>
    </location>
</feature>
<comment type="subcellular location">
    <subcellularLocation>
        <location evidence="1">Peroxisome membrane</location>
    </subcellularLocation>
</comment>
<keyword evidence="1" id="KW-0576">Peroxisome</keyword>
<protein>
    <recommendedName>
        <fullName evidence="1">Peroxisomal membrane protein PEX16</fullName>
    </recommendedName>
</protein>
<accession>A0A0J7JU14</accession>
<sequence>TRAWALASWAMRGACYDRVTRRFVAGLARRMPAFVGGILEDYEYLWDNYYFSTSP</sequence>
<dbReference type="Proteomes" id="UP000036403">
    <property type="component" value="Unassembled WGS sequence"/>
</dbReference>
<keyword evidence="1" id="KW-0962">Peroxisome biogenesis</keyword>
<gene>
    <name evidence="2" type="ORF">RF55_26553</name>
</gene>
<dbReference type="EMBL" id="LBMM01036232">
    <property type="protein sequence ID" value="KMQ81371.1"/>
    <property type="molecule type" value="Genomic_DNA"/>
</dbReference>
<dbReference type="AlphaFoldDB" id="A0A0J7JU14"/>
<dbReference type="InterPro" id="IPR013919">
    <property type="entry name" value="Pex16"/>
</dbReference>
<dbReference type="Pfam" id="PF08610">
    <property type="entry name" value="Pex16"/>
    <property type="match status" value="1"/>
</dbReference>
<organism evidence="2 3">
    <name type="scientific">Lasius niger</name>
    <name type="common">Black garden ant</name>
    <dbReference type="NCBI Taxonomy" id="67767"/>
    <lineage>
        <taxon>Eukaryota</taxon>
        <taxon>Metazoa</taxon>
        <taxon>Ecdysozoa</taxon>
        <taxon>Arthropoda</taxon>
        <taxon>Hexapoda</taxon>
        <taxon>Insecta</taxon>
        <taxon>Pterygota</taxon>
        <taxon>Neoptera</taxon>
        <taxon>Endopterygota</taxon>
        <taxon>Hymenoptera</taxon>
        <taxon>Apocrita</taxon>
        <taxon>Aculeata</taxon>
        <taxon>Formicoidea</taxon>
        <taxon>Formicidae</taxon>
        <taxon>Formicinae</taxon>
        <taxon>Lasius</taxon>
        <taxon>Lasius</taxon>
    </lineage>
</organism>
<name>A0A0J7JU14_LASNI</name>
<comment type="caution">
    <text evidence="2">The sequence shown here is derived from an EMBL/GenBank/DDBJ whole genome shotgun (WGS) entry which is preliminary data.</text>
</comment>
<dbReference type="OrthoDB" id="2021143at2759"/>